<sequence length="96" mass="11065">MRTARGCRPQRDLKLLQYLEESKGRFSLRDKKLLHLSEDSRWRSVDTVQGGQQVEVCGHCPRRTAGGGMWTLSKEDKLSRFYAFQNSIFPPGYIST</sequence>
<protein>
    <submittedName>
        <fullName evidence="1">Uncharacterized protein</fullName>
    </submittedName>
</protein>
<evidence type="ECO:0000313" key="2">
    <source>
        <dbReference type="Proteomes" id="UP001233172"/>
    </source>
</evidence>
<comment type="caution">
    <text evidence="1">The sequence shown here is derived from an EMBL/GenBank/DDBJ whole genome shotgun (WGS) entry which is preliminary data.</text>
</comment>
<reference evidence="1" key="1">
    <citation type="journal article" date="2023" name="PLoS Negl. Trop. Dis.">
        <title>A genome sequence for Biomphalaria pfeifferi, the major vector snail for the human-infecting parasite Schistosoma mansoni.</title>
        <authorList>
            <person name="Bu L."/>
            <person name="Lu L."/>
            <person name="Laidemitt M.R."/>
            <person name="Zhang S.M."/>
            <person name="Mutuku M."/>
            <person name="Mkoji G."/>
            <person name="Steinauer M."/>
            <person name="Loker E.S."/>
        </authorList>
    </citation>
    <scope>NUCLEOTIDE SEQUENCE</scope>
    <source>
        <strain evidence="1">KasaAsao</strain>
    </source>
</reference>
<accession>A0AAD8B343</accession>
<gene>
    <name evidence="1" type="ORF">Bpfe_023320</name>
</gene>
<evidence type="ECO:0000313" key="1">
    <source>
        <dbReference type="EMBL" id="KAK0047189.1"/>
    </source>
</evidence>
<dbReference type="EMBL" id="JASAOG010000154">
    <property type="protein sequence ID" value="KAK0047189.1"/>
    <property type="molecule type" value="Genomic_DNA"/>
</dbReference>
<reference evidence="1" key="2">
    <citation type="submission" date="2023-04" db="EMBL/GenBank/DDBJ databases">
        <authorList>
            <person name="Bu L."/>
            <person name="Lu L."/>
            <person name="Laidemitt M.R."/>
            <person name="Zhang S.M."/>
            <person name="Mutuku M."/>
            <person name="Mkoji G."/>
            <person name="Steinauer M."/>
            <person name="Loker E.S."/>
        </authorList>
    </citation>
    <scope>NUCLEOTIDE SEQUENCE</scope>
    <source>
        <strain evidence="1">KasaAsao</strain>
        <tissue evidence="1">Whole Snail</tissue>
    </source>
</reference>
<proteinExistence type="predicted"/>
<dbReference type="AlphaFoldDB" id="A0AAD8B343"/>
<name>A0AAD8B343_BIOPF</name>
<organism evidence="1 2">
    <name type="scientific">Biomphalaria pfeifferi</name>
    <name type="common">Bloodfluke planorb</name>
    <name type="synonym">Freshwater snail</name>
    <dbReference type="NCBI Taxonomy" id="112525"/>
    <lineage>
        <taxon>Eukaryota</taxon>
        <taxon>Metazoa</taxon>
        <taxon>Spiralia</taxon>
        <taxon>Lophotrochozoa</taxon>
        <taxon>Mollusca</taxon>
        <taxon>Gastropoda</taxon>
        <taxon>Heterobranchia</taxon>
        <taxon>Euthyneura</taxon>
        <taxon>Panpulmonata</taxon>
        <taxon>Hygrophila</taxon>
        <taxon>Lymnaeoidea</taxon>
        <taxon>Planorbidae</taxon>
        <taxon>Biomphalaria</taxon>
    </lineage>
</organism>
<dbReference type="Proteomes" id="UP001233172">
    <property type="component" value="Unassembled WGS sequence"/>
</dbReference>
<keyword evidence="2" id="KW-1185">Reference proteome</keyword>